<gene>
    <name evidence="1" type="ORF">KIPB_004399</name>
</gene>
<keyword evidence="2" id="KW-1185">Reference proteome</keyword>
<protein>
    <submittedName>
        <fullName evidence="1">Uncharacterized protein</fullName>
    </submittedName>
</protein>
<evidence type="ECO:0000313" key="2">
    <source>
        <dbReference type="Proteomes" id="UP000265618"/>
    </source>
</evidence>
<comment type="caution">
    <text evidence="1">The sequence shown here is derived from an EMBL/GenBank/DDBJ whole genome shotgun (WGS) entry which is preliminary data.</text>
</comment>
<evidence type="ECO:0000313" key="1">
    <source>
        <dbReference type="EMBL" id="GCA62573.1"/>
    </source>
</evidence>
<accession>A0A391NVP5</accession>
<dbReference type="EMBL" id="BDIP01000937">
    <property type="protein sequence ID" value="GCA62573.1"/>
    <property type="molecule type" value="Genomic_DNA"/>
</dbReference>
<proteinExistence type="predicted"/>
<sequence length="99" mass="11597">MYAQSRYHQDQPPKVRIHFDGTSEAIEDYLAHHIPSEQRRDDGRVRCLMVANHLNNPVPYDLETVRALPQYKSIVDMFLQNKAPTDEYKQVMNEIELLG</sequence>
<dbReference type="Proteomes" id="UP000265618">
    <property type="component" value="Unassembled WGS sequence"/>
</dbReference>
<reference evidence="1 2" key="1">
    <citation type="journal article" date="2018" name="PLoS ONE">
        <title>The draft genome of Kipferlia bialata reveals reductive genome evolution in fornicate parasites.</title>
        <authorList>
            <person name="Tanifuji G."/>
            <person name="Takabayashi S."/>
            <person name="Kume K."/>
            <person name="Takagi M."/>
            <person name="Nakayama T."/>
            <person name="Kamikawa R."/>
            <person name="Inagaki Y."/>
            <person name="Hashimoto T."/>
        </authorList>
    </citation>
    <scope>NUCLEOTIDE SEQUENCE [LARGE SCALE GENOMIC DNA]</scope>
    <source>
        <strain evidence="1">NY0173</strain>
    </source>
</reference>
<organism evidence="1 2">
    <name type="scientific">Kipferlia bialata</name>
    <dbReference type="NCBI Taxonomy" id="797122"/>
    <lineage>
        <taxon>Eukaryota</taxon>
        <taxon>Metamonada</taxon>
        <taxon>Carpediemonas-like organisms</taxon>
        <taxon>Kipferlia</taxon>
    </lineage>
</organism>
<name>A0A391NVP5_9EUKA</name>
<dbReference type="AlphaFoldDB" id="A0A391NVP5"/>